<dbReference type="PANTHER" id="PTHR47532:SF1">
    <property type="entry name" value="RETINAL-BINDING PROTEIN"/>
    <property type="match status" value="1"/>
</dbReference>
<gene>
    <name evidence="1" type="ORF">NDN08_001047</name>
</gene>
<evidence type="ECO:0000313" key="1">
    <source>
        <dbReference type="EMBL" id="KAJ8904529.1"/>
    </source>
</evidence>
<dbReference type="Proteomes" id="UP001157974">
    <property type="component" value="Unassembled WGS sequence"/>
</dbReference>
<proteinExistence type="predicted"/>
<dbReference type="AlphaFoldDB" id="A0AAV8UPX5"/>
<protein>
    <recommendedName>
        <fullName evidence="3">GOLD domain-containing protein</fullName>
    </recommendedName>
</protein>
<evidence type="ECO:0008006" key="3">
    <source>
        <dbReference type="Google" id="ProtNLM"/>
    </source>
</evidence>
<name>A0AAV8UPX5_9RHOD</name>
<evidence type="ECO:0000313" key="2">
    <source>
        <dbReference type="Proteomes" id="UP001157974"/>
    </source>
</evidence>
<organism evidence="1 2">
    <name type="scientific">Rhodosorus marinus</name>
    <dbReference type="NCBI Taxonomy" id="101924"/>
    <lineage>
        <taxon>Eukaryota</taxon>
        <taxon>Rhodophyta</taxon>
        <taxon>Stylonematophyceae</taxon>
        <taxon>Stylonematales</taxon>
        <taxon>Stylonemataceae</taxon>
        <taxon>Rhodosorus</taxon>
    </lineage>
</organism>
<accession>A0AAV8UPX5</accession>
<comment type="caution">
    <text evidence="1">The sequence shown here is derived from an EMBL/GenBank/DDBJ whole genome shotgun (WGS) entry which is preliminary data.</text>
</comment>
<dbReference type="Gene3D" id="2.60.120.680">
    <property type="entry name" value="GOLD domain"/>
    <property type="match status" value="1"/>
</dbReference>
<dbReference type="EMBL" id="JAMWBK010000005">
    <property type="protein sequence ID" value="KAJ8904529.1"/>
    <property type="molecule type" value="Genomic_DNA"/>
</dbReference>
<keyword evidence="2" id="KW-1185">Reference proteome</keyword>
<sequence>MALRSSSAGETNSTLVPITREYLREFYKDFPIDELPDEFGEARKGMEGMCEKLDVWDAVDRDKLVVELPKHIDLNMYYNRWQCEEVASKAEIAKALAPTDLKDHLSIIISLAIESYDSYERFQKFQADKVNGILDEFLPDDWRKKVINSLRERKETKYKAAVETLLSNGGTLAEKYDLYWKQQFERRASLAALSTESGVKKFAIRMISGCPEVLLDFAREINSKNGPTEELRLKYGPNLYRQTAFANQAHLLVACILHILQEKDDDCAKQNTIATAVAQLKRGMEIYARESKKYIDFMINVTTQSPFFVTAAEAQKSVSGNSAETSLEEVEIPKANGFKKMIEVDSETSVLAFQFEAVNRDVTFQIRANSGEVVYGPETSSANGQMIEGLLLNLTCGSYSCVWDSRTSFISRKAKLRYRLGVFDSNVDTGDWARELRKRSTMSLNRSRS</sequence>
<dbReference type="PANTHER" id="PTHR47532">
    <property type="entry name" value="RETINAL-BINDING PROTEIN"/>
    <property type="match status" value="1"/>
</dbReference>
<reference evidence="1 2" key="1">
    <citation type="journal article" date="2023" name="Nat. Commun.">
        <title>Origin of minicircular mitochondrial genomes in red algae.</title>
        <authorList>
            <person name="Lee Y."/>
            <person name="Cho C.H."/>
            <person name="Lee Y.M."/>
            <person name="Park S.I."/>
            <person name="Yang J.H."/>
            <person name="West J.A."/>
            <person name="Bhattacharya D."/>
            <person name="Yoon H.S."/>
        </authorList>
    </citation>
    <scope>NUCLEOTIDE SEQUENCE [LARGE SCALE GENOMIC DNA]</scope>
    <source>
        <strain evidence="1 2">CCMP1338</strain>
        <tissue evidence="1">Whole cell</tissue>
    </source>
</reference>